<comment type="caution">
    <text evidence="2">The sequence shown here is derived from an EMBL/GenBank/DDBJ whole genome shotgun (WGS) entry which is preliminary data.</text>
</comment>
<feature type="compositionally biased region" description="Basic and acidic residues" evidence="1">
    <location>
        <begin position="571"/>
        <end position="582"/>
    </location>
</feature>
<feature type="region of interest" description="Disordered" evidence="1">
    <location>
        <begin position="322"/>
        <end position="347"/>
    </location>
</feature>
<feature type="compositionally biased region" description="Polar residues" evidence="1">
    <location>
        <begin position="103"/>
        <end position="114"/>
    </location>
</feature>
<name>A0A1E3JXG7_9TREE</name>
<evidence type="ECO:0000313" key="3">
    <source>
        <dbReference type="Proteomes" id="UP000095149"/>
    </source>
</evidence>
<organism evidence="2 3">
    <name type="scientific">Cryptococcus amylolentus CBS 6273</name>
    <dbReference type="NCBI Taxonomy" id="1296118"/>
    <lineage>
        <taxon>Eukaryota</taxon>
        <taxon>Fungi</taxon>
        <taxon>Dikarya</taxon>
        <taxon>Basidiomycota</taxon>
        <taxon>Agaricomycotina</taxon>
        <taxon>Tremellomycetes</taxon>
        <taxon>Tremellales</taxon>
        <taxon>Cryptococcaceae</taxon>
        <taxon>Cryptococcus</taxon>
    </lineage>
</organism>
<gene>
    <name evidence="2" type="ORF">I350_04619</name>
</gene>
<dbReference type="EMBL" id="MEKH01000007">
    <property type="protein sequence ID" value="ODO05564.1"/>
    <property type="molecule type" value="Genomic_DNA"/>
</dbReference>
<evidence type="ECO:0000256" key="1">
    <source>
        <dbReference type="SAM" id="MobiDB-lite"/>
    </source>
</evidence>
<feature type="compositionally biased region" description="Acidic residues" evidence="1">
    <location>
        <begin position="453"/>
        <end position="464"/>
    </location>
</feature>
<feature type="compositionally biased region" description="Low complexity" evidence="1">
    <location>
        <begin position="683"/>
        <end position="698"/>
    </location>
</feature>
<feature type="compositionally biased region" description="Basic and acidic residues" evidence="1">
    <location>
        <begin position="711"/>
        <end position="724"/>
    </location>
</feature>
<feature type="region of interest" description="Disordered" evidence="1">
    <location>
        <begin position="453"/>
        <end position="478"/>
    </location>
</feature>
<dbReference type="Proteomes" id="UP000095149">
    <property type="component" value="Unassembled WGS sequence"/>
</dbReference>
<protein>
    <submittedName>
        <fullName evidence="2">Uncharacterized protein</fullName>
    </submittedName>
</protein>
<evidence type="ECO:0000313" key="2">
    <source>
        <dbReference type="EMBL" id="ODO05564.1"/>
    </source>
</evidence>
<accession>A0A1E3JXG7</accession>
<proteinExistence type="predicted"/>
<feature type="compositionally biased region" description="Polar residues" evidence="1">
    <location>
        <begin position="371"/>
        <end position="387"/>
    </location>
</feature>
<feature type="compositionally biased region" description="Polar residues" evidence="1">
    <location>
        <begin position="181"/>
        <end position="196"/>
    </location>
</feature>
<feature type="region of interest" description="Disordered" evidence="1">
    <location>
        <begin position="656"/>
        <end position="731"/>
    </location>
</feature>
<dbReference type="OrthoDB" id="2572456at2759"/>
<feature type="compositionally biased region" description="Basic residues" evidence="1">
    <location>
        <begin position="666"/>
        <end position="677"/>
    </location>
</feature>
<sequence length="785" mass="85533">MSLYHLQLPPPAGLHAPDPSVVRPSLAGALAVSSLPGNSNGRGKRSLNARYDQLLSQVKAKGRSILFPKTKTRGAKPILKKLPSRSRGGLFSHSVSALPVSAPTKQSVSRSTIHQPAYHLGQRSTTSTAAWEREGPSFHADPYPYQTSPRRDGYLTDATPTDVDVYGDYSMDEDGGRYIASSIQNRSPSPLSQPNYTYHPAPPQLTPTPIHFHHPTPPQVNPQQNRQPMTLAQHRVRFRPAQENQLYSPSPATFLQWQMSTPKVADGSFASRDASMVSDLAGVGGWYGGYIREHERWEEPSSFNWAPAPMQMDVSDVATAPPLWQQPLSPRMEAGPPPQKETHDYQLSSSPLFKHNQHSQTQNLSSDAYVQHSPTPQRILQLPTNLGPTRRPTPTSPQPSLPLSESIPPQLMQAHQSLLPAHIKSSSAKAKKARQERSYKVKGREVVRLLEELAESESDGEENESTGAGLWTTSQRDSRPPLVLSAITYEPSPSRTLVNLPISQHSSSATKVPNSGIEGSSFDLSSDAARPSPTHIADPGPKAKPHLINDLLKRKEAPSPSSSPVAKAGKKMKEMSVREKIRGRAPTPGPTPLVVSQTEDDDMGLDLDYLYLDASECGSQLSSATNIKNVCADIPFSNPPIFALSQLPVLPLPRPLPDYTPARKSLQPRRKPTRKRVQRIESESVTSEEVESIRSSSEPPGGGKVMVDGSDDGRGIDRKGHQVTDSDGTAVESDVVATLQAGHGKDLTRQGSNAVGEMYGKGKGWVDEGFFDAKGGELGFRIWHD</sequence>
<dbReference type="AlphaFoldDB" id="A0A1E3JXG7"/>
<feature type="region of interest" description="Disordered" evidence="1">
    <location>
        <begin position="102"/>
        <end position="226"/>
    </location>
</feature>
<feature type="region of interest" description="Disordered" evidence="1">
    <location>
        <begin position="506"/>
        <end position="596"/>
    </location>
</feature>
<reference evidence="2 3" key="1">
    <citation type="submission" date="2016-06" db="EMBL/GenBank/DDBJ databases">
        <title>Evolution of pathogenesis and genome organization in the Tremellales.</title>
        <authorList>
            <person name="Cuomo C."/>
            <person name="Litvintseva A."/>
            <person name="Heitman J."/>
            <person name="Chen Y."/>
            <person name="Sun S."/>
            <person name="Springer D."/>
            <person name="Dromer F."/>
            <person name="Young S."/>
            <person name="Zeng Q."/>
            <person name="Chapman S."/>
            <person name="Gujja S."/>
            <person name="Saif S."/>
            <person name="Birren B."/>
        </authorList>
    </citation>
    <scope>NUCLEOTIDE SEQUENCE [LARGE SCALE GENOMIC DNA]</scope>
    <source>
        <strain evidence="2 3">CBS 6273</strain>
    </source>
</reference>
<feature type="region of interest" description="Disordered" evidence="1">
    <location>
        <begin position="371"/>
        <end position="405"/>
    </location>
</feature>